<dbReference type="SMART" id="SM00028">
    <property type="entry name" value="TPR"/>
    <property type="match status" value="2"/>
</dbReference>
<reference evidence="3 4" key="1">
    <citation type="submission" date="2020-04" db="EMBL/GenBank/DDBJ databases">
        <title>Whole-genome sequencing of Vibrio spp. from China reveals different genetic environments of blaCTX-M-14 among diverse lineages.</title>
        <authorList>
            <person name="Zheng Z."/>
            <person name="Ye L."/>
            <person name="Chen S."/>
        </authorList>
    </citation>
    <scope>NUCLEOTIDE SEQUENCE [LARGE SCALE GENOMIC DNA]</scope>
    <source>
        <strain evidence="3 4">Vb1636</strain>
    </source>
</reference>
<dbReference type="EMBL" id="JABCMA010000052">
    <property type="protein sequence ID" value="NMR76524.1"/>
    <property type="molecule type" value="Genomic_DNA"/>
</dbReference>
<organism evidence="3 4">
    <name type="scientific">Vibrio alginolyticus</name>
    <dbReference type="NCBI Taxonomy" id="663"/>
    <lineage>
        <taxon>Bacteria</taxon>
        <taxon>Pseudomonadati</taxon>
        <taxon>Pseudomonadota</taxon>
        <taxon>Gammaproteobacteria</taxon>
        <taxon>Vibrionales</taxon>
        <taxon>Vibrionaceae</taxon>
        <taxon>Vibrio</taxon>
    </lineage>
</organism>
<dbReference type="SUPFAM" id="SSF48452">
    <property type="entry name" value="TPR-like"/>
    <property type="match status" value="1"/>
</dbReference>
<gene>
    <name evidence="3" type="ORF">HKB35_23240</name>
</gene>
<dbReference type="Gene3D" id="1.25.40.10">
    <property type="entry name" value="Tetratricopeptide repeat domain"/>
    <property type="match status" value="1"/>
</dbReference>
<dbReference type="InterPro" id="IPR019734">
    <property type="entry name" value="TPR_rpt"/>
</dbReference>
<sequence length="298" mass="33426">MPNKVSSKIANALWLLCALSLPGCSSLYQTSNNEGSQAQNRDKPLEFDQESLLIKTKNQAGLIELHKAQLQQQESPQTRLKLAQAYFDGHDPESTLFVLTPLLSSSTTLPRDELYFLQGRAEYQLGQIEQAQRSLSAALQVNPSSAKALNSISIIYAQQGEWRKAREGFIRARELMFDDVTVKNNLALIDILEQDYQSAAARLLPIYLNGQADDMVTANLALIMAKIGSYEHLRSFYGQQYSDEELYLAYLNLREVQLMNHTPVKASANSKSHLLKPNNNNTNVVIPVEETKDVSFVF</sequence>
<feature type="chain" id="PRO_5030644381" evidence="2">
    <location>
        <begin position="26"/>
        <end position="298"/>
    </location>
</feature>
<comment type="caution">
    <text evidence="3">The sequence shown here is derived from an EMBL/GenBank/DDBJ whole genome shotgun (WGS) entry which is preliminary data.</text>
</comment>
<name>A0A7Y0R1V7_VIBAL</name>
<accession>A0A7Y0R1V7</accession>
<evidence type="ECO:0000256" key="2">
    <source>
        <dbReference type="SAM" id="SignalP"/>
    </source>
</evidence>
<protein>
    <submittedName>
        <fullName evidence="3">Tetratricopeptide repeat protein</fullName>
    </submittedName>
</protein>
<dbReference type="RefSeq" id="WP_169629175.1">
    <property type="nucleotide sequence ID" value="NZ_JABCMA010000052.1"/>
</dbReference>
<dbReference type="InterPro" id="IPR011990">
    <property type="entry name" value="TPR-like_helical_dom_sf"/>
</dbReference>
<dbReference type="Proteomes" id="UP000565155">
    <property type="component" value="Unassembled WGS sequence"/>
</dbReference>
<dbReference type="PROSITE" id="PS50005">
    <property type="entry name" value="TPR"/>
    <property type="match status" value="1"/>
</dbReference>
<evidence type="ECO:0000313" key="3">
    <source>
        <dbReference type="EMBL" id="NMR76524.1"/>
    </source>
</evidence>
<keyword evidence="1" id="KW-0802">TPR repeat</keyword>
<feature type="signal peptide" evidence="2">
    <location>
        <begin position="1"/>
        <end position="25"/>
    </location>
</feature>
<evidence type="ECO:0000313" key="4">
    <source>
        <dbReference type="Proteomes" id="UP000565155"/>
    </source>
</evidence>
<dbReference type="AlphaFoldDB" id="A0A7Y0R1V7"/>
<evidence type="ECO:0000256" key="1">
    <source>
        <dbReference type="PROSITE-ProRule" id="PRU00339"/>
    </source>
</evidence>
<dbReference type="Pfam" id="PF13414">
    <property type="entry name" value="TPR_11"/>
    <property type="match status" value="1"/>
</dbReference>
<proteinExistence type="predicted"/>
<feature type="repeat" description="TPR" evidence="1">
    <location>
        <begin position="112"/>
        <end position="145"/>
    </location>
</feature>
<keyword evidence="2" id="KW-0732">Signal</keyword>